<sequence length="45" mass="5547">RCCVDELFSRSMRFINVKTHDLKQVLDTPFQREDEQYNQNKHYDV</sequence>
<proteinExistence type="predicted"/>
<accession>A0ACA9SYV2</accession>
<feature type="non-terminal residue" evidence="1">
    <location>
        <position position="1"/>
    </location>
</feature>
<gene>
    <name evidence="1" type="ORF">RPERSI_LOCUS36842</name>
</gene>
<feature type="non-terminal residue" evidence="1">
    <location>
        <position position="45"/>
    </location>
</feature>
<keyword evidence="2" id="KW-1185">Reference proteome</keyword>
<dbReference type="EMBL" id="CAJVQC010179354">
    <property type="protein sequence ID" value="CAG8851994.1"/>
    <property type="molecule type" value="Genomic_DNA"/>
</dbReference>
<evidence type="ECO:0000313" key="2">
    <source>
        <dbReference type="Proteomes" id="UP000789920"/>
    </source>
</evidence>
<name>A0ACA9SYV2_9GLOM</name>
<comment type="caution">
    <text evidence="1">The sequence shown here is derived from an EMBL/GenBank/DDBJ whole genome shotgun (WGS) entry which is preliminary data.</text>
</comment>
<reference evidence="1" key="1">
    <citation type="submission" date="2021-06" db="EMBL/GenBank/DDBJ databases">
        <authorList>
            <person name="Kallberg Y."/>
            <person name="Tangrot J."/>
            <person name="Rosling A."/>
        </authorList>
    </citation>
    <scope>NUCLEOTIDE SEQUENCE</scope>
    <source>
        <strain evidence="1">MA461A</strain>
    </source>
</reference>
<dbReference type="Proteomes" id="UP000789920">
    <property type="component" value="Unassembled WGS sequence"/>
</dbReference>
<protein>
    <submittedName>
        <fullName evidence="1">14831_t:CDS:1</fullName>
    </submittedName>
</protein>
<evidence type="ECO:0000313" key="1">
    <source>
        <dbReference type="EMBL" id="CAG8851994.1"/>
    </source>
</evidence>
<organism evidence="1 2">
    <name type="scientific">Racocetra persica</name>
    <dbReference type="NCBI Taxonomy" id="160502"/>
    <lineage>
        <taxon>Eukaryota</taxon>
        <taxon>Fungi</taxon>
        <taxon>Fungi incertae sedis</taxon>
        <taxon>Mucoromycota</taxon>
        <taxon>Glomeromycotina</taxon>
        <taxon>Glomeromycetes</taxon>
        <taxon>Diversisporales</taxon>
        <taxon>Gigasporaceae</taxon>
        <taxon>Racocetra</taxon>
    </lineage>
</organism>